<organism evidence="8 9">
    <name type="scientific">Neofusicoccum ribis</name>
    <dbReference type="NCBI Taxonomy" id="45134"/>
    <lineage>
        <taxon>Eukaryota</taxon>
        <taxon>Fungi</taxon>
        <taxon>Dikarya</taxon>
        <taxon>Ascomycota</taxon>
        <taxon>Pezizomycotina</taxon>
        <taxon>Dothideomycetes</taxon>
        <taxon>Dothideomycetes incertae sedis</taxon>
        <taxon>Botryosphaeriales</taxon>
        <taxon>Botryosphaeriaceae</taxon>
        <taxon>Neofusicoccum</taxon>
    </lineage>
</organism>
<dbReference type="InterPro" id="IPR051694">
    <property type="entry name" value="Immunoregulatory_rcpt-like"/>
</dbReference>
<feature type="region of interest" description="Disordered" evidence="5">
    <location>
        <begin position="384"/>
        <end position="414"/>
    </location>
</feature>
<dbReference type="InterPro" id="IPR033121">
    <property type="entry name" value="PEPTIDASE_A1"/>
</dbReference>
<keyword evidence="3 6" id="KW-1133">Transmembrane helix</keyword>
<comment type="subcellular location">
    <subcellularLocation>
        <location evidence="1">Membrane</location>
        <topology evidence="1">Single-pass membrane protein</topology>
    </subcellularLocation>
</comment>
<feature type="transmembrane region" description="Helical" evidence="6">
    <location>
        <begin position="423"/>
        <end position="448"/>
    </location>
</feature>
<dbReference type="PANTHER" id="PTHR15549:SF33">
    <property type="entry name" value="MEMBRANE PROTEIN WSC4, PUTATIVE (AFU_ORTHOLOGUE AFUA_5G09020)-RELATED"/>
    <property type="match status" value="1"/>
</dbReference>
<feature type="region of interest" description="Disordered" evidence="5">
    <location>
        <begin position="455"/>
        <end position="483"/>
    </location>
</feature>
<dbReference type="PANTHER" id="PTHR15549">
    <property type="entry name" value="PAIRED IMMUNOGLOBULIN-LIKE TYPE 2 RECEPTOR"/>
    <property type="match status" value="1"/>
</dbReference>
<evidence type="ECO:0000256" key="3">
    <source>
        <dbReference type="ARBA" id="ARBA00022989"/>
    </source>
</evidence>
<dbReference type="PROSITE" id="PS51767">
    <property type="entry name" value="PEPTIDASE_A1"/>
    <property type="match status" value="1"/>
</dbReference>
<keyword evidence="2 6" id="KW-0812">Transmembrane</keyword>
<accession>A0ABR3SA55</accession>
<evidence type="ECO:0000256" key="2">
    <source>
        <dbReference type="ARBA" id="ARBA00022692"/>
    </source>
</evidence>
<feature type="compositionally biased region" description="Low complexity" evidence="5">
    <location>
        <begin position="384"/>
        <end position="405"/>
    </location>
</feature>
<evidence type="ECO:0000256" key="1">
    <source>
        <dbReference type="ARBA" id="ARBA00004167"/>
    </source>
</evidence>
<reference evidence="8 9" key="1">
    <citation type="submission" date="2024-02" db="EMBL/GenBank/DDBJ databases">
        <title>De novo assembly and annotation of 12 fungi associated with fruit tree decline syndrome in Ontario, Canada.</title>
        <authorList>
            <person name="Sulman M."/>
            <person name="Ellouze W."/>
            <person name="Ilyukhin E."/>
        </authorList>
    </citation>
    <scope>NUCLEOTIDE SEQUENCE [LARGE SCALE GENOMIC DNA]</scope>
    <source>
        <strain evidence="8 9">M1-105</strain>
    </source>
</reference>
<comment type="caution">
    <text evidence="8">The sequence shown here is derived from an EMBL/GenBank/DDBJ whole genome shotgun (WGS) entry which is preliminary data.</text>
</comment>
<evidence type="ECO:0000313" key="9">
    <source>
        <dbReference type="Proteomes" id="UP001521116"/>
    </source>
</evidence>
<evidence type="ECO:0000256" key="4">
    <source>
        <dbReference type="ARBA" id="ARBA00023136"/>
    </source>
</evidence>
<keyword evidence="4 6" id="KW-0472">Membrane</keyword>
<evidence type="ECO:0000259" key="7">
    <source>
        <dbReference type="PROSITE" id="PS51767"/>
    </source>
</evidence>
<keyword evidence="9" id="KW-1185">Reference proteome</keyword>
<dbReference type="Gene3D" id="2.40.70.10">
    <property type="entry name" value="Acid Proteases"/>
    <property type="match status" value="1"/>
</dbReference>
<sequence length="517" mass="55413">MAVAYMGAPKQSFSFLPRLDYNNSYVYTKEFADATGCTNKTDKWCATHHGGWYVAGDSGTYKVAASADKAGGNDAEAATNASFSNWMTENFTITSNLTLSKFPVGIPRVPLGDSNYNPQAVLGLDSGSTLLNALKNGGHIGARVWSMFWGLTGATASTKMDGNFILGGYDAAKVSGKPYNYSISEEASSKCDYMVTIQDILLDFPNGTTSSIFDGVQSQLLQACIDTSFPTLMTLPYEPYFANFESLSGMACNNRSFGVNYYGILCDATDQLYAGDLTIKMLSGLEVKITNDQLLVPNTYINDNGALVEDNSVKELIINSIQDVNSKDLPNLGRQFLSAAYMMANLDAKIFSLWAANPTDDEIIVAINDNGEPRETTCSQVIESNSTTNTTTPSSSSTVTVNPSPGANIGSGDQNSNTGLSTAAVAGVVVGVVGGVVAISALLFYAIYWRRRDQDRSPPAYNPGEYGLHKPPTRQEVPAENSVLELGVSEPQELYGSEVPITAYHNVSTRSTSTNSK</sequence>
<dbReference type="InterPro" id="IPR021109">
    <property type="entry name" value="Peptidase_aspartic_dom_sf"/>
</dbReference>
<dbReference type="Pfam" id="PF00026">
    <property type="entry name" value="Asp"/>
    <property type="match status" value="1"/>
</dbReference>
<evidence type="ECO:0000256" key="6">
    <source>
        <dbReference type="SAM" id="Phobius"/>
    </source>
</evidence>
<evidence type="ECO:0000313" key="8">
    <source>
        <dbReference type="EMBL" id="KAL1614952.1"/>
    </source>
</evidence>
<protein>
    <recommendedName>
        <fullName evidence="7">Peptidase A1 domain-containing protein</fullName>
    </recommendedName>
</protein>
<feature type="domain" description="Peptidase A1" evidence="7">
    <location>
        <begin position="1"/>
        <end position="354"/>
    </location>
</feature>
<dbReference type="SUPFAM" id="SSF50630">
    <property type="entry name" value="Acid proteases"/>
    <property type="match status" value="1"/>
</dbReference>
<gene>
    <name evidence="8" type="ORF">SLS56_011969</name>
</gene>
<proteinExistence type="predicted"/>
<dbReference type="EMBL" id="JAJVDC020000345">
    <property type="protein sequence ID" value="KAL1614952.1"/>
    <property type="molecule type" value="Genomic_DNA"/>
</dbReference>
<name>A0ABR3SA55_9PEZI</name>
<dbReference type="Proteomes" id="UP001521116">
    <property type="component" value="Unassembled WGS sequence"/>
</dbReference>
<evidence type="ECO:0000256" key="5">
    <source>
        <dbReference type="SAM" id="MobiDB-lite"/>
    </source>
</evidence>